<keyword evidence="7" id="KW-0067">ATP-binding</keyword>
<dbReference type="Pfam" id="PF07730">
    <property type="entry name" value="HisKA_3"/>
    <property type="match status" value="1"/>
</dbReference>
<keyword evidence="14" id="KW-1185">Reference proteome</keyword>
<evidence type="ECO:0000256" key="1">
    <source>
        <dbReference type="ARBA" id="ARBA00000085"/>
    </source>
</evidence>
<evidence type="ECO:0000256" key="3">
    <source>
        <dbReference type="ARBA" id="ARBA00022553"/>
    </source>
</evidence>
<feature type="compositionally biased region" description="Basic and acidic residues" evidence="9">
    <location>
        <begin position="7"/>
        <end position="16"/>
    </location>
</feature>
<dbReference type="Gene3D" id="3.30.565.10">
    <property type="entry name" value="Histidine kinase-like ATPase, C-terminal domain"/>
    <property type="match status" value="1"/>
</dbReference>
<feature type="transmembrane region" description="Helical" evidence="10">
    <location>
        <begin position="42"/>
        <end position="59"/>
    </location>
</feature>
<keyword evidence="10" id="KW-0812">Transmembrane</keyword>
<dbReference type="InterPro" id="IPR050482">
    <property type="entry name" value="Sensor_HK_TwoCompSys"/>
</dbReference>
<protein>
    <recommendedName>
        <fullName evidence="2">histidine kinase</fullName>
        <ecNumber evidence="2">2.7.13.3</ecNumber>
    </recommendedName>
</protein>
<feature type="transmembrane region" description="Helical" evidence="10">
    <location>
        <begin position="161"/>
        <end position="181"/>
    </location>
</feature>
<evidence type="ECO:0000256" key="9">
    <source>
        <dbReference type="SAM" id="MobiDB-lite"/>
    </source>
</evidence>
<evidence type="ECO:0000256" key="10">
    <source>
        <dbReference type="SAM" id="Phobius"/>
    </source>
</evidence>
<dbReference type="Gene3D" id="1.20.5.1930">
    <property type="match status" value="1"/>
</dbReference>
<name>A0ABX1FDW9_9PSEU</name>
<evidence type="ECO:0000313" key="13">
    <source>
        <dbReference type="EMBL" id="NKE56975.1"/>
    </source>
</evidence>
<comment type="catalytic activity">
    <reaction evidence="1">
        <text>ATP + protein L-histidine = ADP + protein N-phospho-L-histidine.</text>
        <dbReference type="EC" id="2.7.13.3"/>
    </reaction>
</comment>
<dbReference type="GO" id="GO:0016301">
    <property type="term" value="F:kinase activity"/>
    <property type="evidence" value="ECO:0007669"/>
    <property type="project" value="UniProtKB-KW"/>
</dbReference>
<evidence type="ECO:0000256" key="2">
    <source>
        <dbReference type="ARBA" id="ARBA00012438"/>
    </source>
</evidence>
<evidence type="ECO:0000259" key="11">
    <source>
        <dbReference type="Pfam" id="PF02518"/>
    </source>
</evidence>
<dbReference type="PANTHER" id="PTHR24421:SF10">
    <property type="entry name" value="NITRATE_NITRITE SENSOR PROTEIN NARQ"/>
    <property type="match status" value="1"/>
</dbReference>
<comment type="caution">
    <text evidence="13">The sequence shown here is derived from an EMBL/GenBank/DDBJ whole genome shotgun (WGS) entry which is preliminary data.</text>
</comment>
<accession>A0ABX1FDW9</accession>
<dbReference type="InterPro" id="IPR003594">
    <property type="entry name" value="HATPase_dom"/>
</dbReference>
<dbReference type="SUPFAM" id="SSF55874">
    <property type="entry name" value="ATPase domain of HSP90 chaperone/DNA topoisomerase II/histidine kinase"/>
    <property type="match status" value="1"/>
</dbReference>
<feature type="transmembrane region" description="Helical" evidence="10">
    <location>
        <begin position="65"/>
        <end position="85"/>
    </location>
</feature>
<dbReference type="EC" id="2.7.13.3" evidence="2"/>
<feature type="domain" description="Signal transduction histidine kinase subgroup 3 dimerisation and phosphoacceptor" evidence="12">
    <location>
        <begin position="200"/>
        <end position="264"/>
    </location>
</feature>
<evidence type="ECO:0000256" key="6">
    <source>
        <dbReference type="ARBA" id="ARBA00022777"/>
    </source>
</evidence>
<keyword evidence="8" id="KW-0902">Two-component regulatory system</keyword>
<reference evidence="13 14" key="1">
    <citation type="submission" date="2019-08" db="EMBL/GenBank/DDBJ databases">
        <title>Lentzea from Indian Himalayas.</title>
        <authorList>
            <person name="Mandal S."/>
            <person name="Mallick Gupta A."/>
            <person name="Maiti P.K."/>
            <person name="Sarkar J."/>
            <person name="Mandal S."/>
        </authorList>
    </citation>
    <scope>NUCLEOTIDE SEQUENCE [LARGE SCALE GENOMIC DNA]</scope>
    <source>
        <strain evidence="13 14">PSKA42</strain>
    </source>
</reference>
<evidence type="ECO:0000256" key="4">
    <source>
        <dbReference type="ARBA" id="ARBA00022679"/>
    </source>
</evidence>
<dbReference type="Pfam" id="PF02518">
    <property type="entry name" value="HATPase_c"/>
    <property type="match status" value="1"/>
</dbReference>
<proteinExistence type="predicted"/>
<keyword evidence="4" id="KW-0808">Transferase</keyword>
<dbReference type="PANTHER" id="PTHR24421">
    <property type="entry name" value="NITRATE/NITRITE SENSOR PROTEIN NARX-RELATED"/>
    <property type="match status" value="1"/>
</dbReference>
<organism evidence="13 14">
    <name type="scientific">Lentzea indica</name>
    <dbReference type="NCBI Taxonomy" id="2604800"/>
    <lineage>
        <taxon>Bacteria</taxon>
        <taxon>Bacillati</taxon>
        <taxon>Actinomycetota</taxon>
        <taxon>Actinomycetes</taxon>
        <taxon>Pseudonocardiales</taxon>
        <taxon>Pseudonocardiaceae</taxon>
        <taxon>Lentzea</taxon>
    </lineage>
</organism>
<keyword evidence="10" id="KW-0472">Membrane</keyword>
<feature type="domain" description="Histidine kinase/HSP90-like ATPase" evidence="11">
    <location>
        <begin position="303"/>
        <end position="387"/>
    </location>
</feature>
<keyword evidence="5" id="KW-0547">Nucleotide-binding</keyword>
<evidence type="ECO:0000259" key="12">
    <source>
        <dbReference type="Pfam" id="PF07730"/>
    </source>
</evidence>
<feature type="transmembrane region" description="Helical" evidence="10">
    <location>
        <begin position="90"/>
        <end position="108"/>
    </location>
</feature>
<keyword evidence="10" id="KW-1133">Transmembrane helix</keyword>
<gene>
    <name evidence="13" type="ORF">FXN61_09045</name>
</gene>
<dbReference type="InterPro" id="IPR036890">
    <property type="entry name" value="HATPase_C_sf"/>
</dbReference>
<evidence type="ECO:0000313" key="14">
    <source>
        <dbReference type="Proteomes" id="UP001515943"/>
    </source>
</evidence>
<keyword evidence="3" id="KW-0597">Phosphoprotein</keyword>
<dbReference type="InterPro" id="IPR011712">
    <property type="entry name" value="Sig_transdc_His_kin_sub3_dim/P"/>
</dbReference>
<evidence type="ECO:0000256" key="7">
    <source>
        <dbReference type="ARBA" id="ARBA00022840"/>
    </source>
</evidence>
<dbReference type="Proteomes" id="UP001515943">
    <property type="component" value="Unassembled WGS sequence"/>
</dbReference>
<evidence type="ECO:0000256" key="5">
    <source>
        <dbReference type="ARBA" id="ARBA00022741"/>
    </source>
</evidence>
<dbReference type="CDD" id="cd16917">
    <property type="entry name" value="HATPase_UhpB-NarQ-NarX-like"/>
    <property type="match status" value="1"/>
</dbReference>
<keyword evidence="6 13" id="KW-0418">Kinase</keyword>
<evidence type="ECO:0000256" key="8">
    <source>
        <dbReference type="ARBA" id="ARBA00023012"/>
    </source>
</evidence>
<sequence length="393" mass="41974">MASKVQHRGENLRPEHGPPLSFGRSAEDAQVHKVVAMLWKSGAIAALVAAAFVDAYYGLFRSPGLYPWTGWAAFGCIVLPAVAWLRPHRALAALAATACLTFTVLNPLDKEFGLAETLALTGVLAVTTHRAKSWWDAPLIGWVAIALVTQPLRYPFGNTELTLAMGLLVVATGVLALAGYLRLLGNAREKQVAAVQAEQRAEFARDLHDFVGHHITGMVVLAQGASRIVERNPVQAKQALERIEEAGGEAMTAMRRMVGMLRDDVPVAPVAGIVDIEPLIEAEPRATLEVHGDTGNLPLEVASSVHRVVMESLTNIRKHAHEATKVDVQIQTTPDWVTVKISNDGKPARQGNGFGLIGLTERVQALGGRIKAGPGIDGGWVVDAALPTGKATV</sequence>
<feature type="region of interest" description="Disordered" evidence="9">
    <location>
        <begin position="1"/>
        <end position="24"/>
    </location>
</feature>
<dbReference type="EMBL" id="VSRL01000023">
    <property type="protein sequence ID" value="NKE56975.1"/>
    <property type="molecule type" value="Genomic_DNA"/>
</dbReference>